<name>A0ABD6EI39_9BILA</name>
<dbReference type="InterPro" id="IPR051419">
    <property type="entry name" value="Lys/N-term_MeTrsfase_sf"/>
</dbReference>
<comment type="similarity">
    <text evidence="1">Belongs to the methyltransferase superfamily.</text>
</comment>
<proteinExistence type="inferred from homology"/>
<dbReference type="CDD" id="cd02440">
    <property type="entry name" value="AdoMet_MTases"/>
    <property type="match status" value="1"/>
</dbReference>
<dbReference type="Gene3D" id="3.40.50.150">
    <property type="entry name" value="Vaccinia Virus protein VP39"/>
    <property type="match status" value="1"/>
</dbReference>
<protein>
    <recommendedName>
        <fullName evidence="4">Methyltransferase domain-containing protein</fullName>
    </recommendedName>
</protein>
<keyword evidence="6" id="KW-1185">Reference proteome</keyword>
<evidence type="ECO:0000256" key="2">
    <source>
        <dbReference type="ARBA" id="ARBA00022603"/>
    </source>
</evidence>
<dbReference type="Proteomes" id="UP001608902">
    <property type="component" value="Unassembled WGS sequence"/>
</dbReference>
<keyword evidence="2" id="KW-0489">Methyltransferase</keyword>
<evidence type="ECO:0000256" key="3">
    <source>
        <dbReference type="ARBA" id="ARBA00022679"/>
    </source>
</evidence>
<dbReference type="SUPFAM" id="SSF53335">
    <property type="entry name" value="S-adenosyl-L-methionine-dependent methyltransferases"/>
    <property type="match status" value="1"/>
</dbReference>
<gene>
    <name evidence="5" type="ORF">AB6A40_006337</name>
</gene>
<organism evidence="5 6">
    <name type="scientific">Gnathostoma spinigerum</name>
    <dbReference type="NCBI Taxonomy" id="75299"/>
    <lineage>
        <taxon>Eukaryota</taxon>
        <taxon>Metazoa</taxon>
        <taxon>Ecdysozoa</taxon>
        <taxon>Nematoda</taxon>
        <taxon>Chromadorea</taxon>
        <taxon>Rhabditida</taxon>
        <taxon>Spirurina</taxon>
        <taxon>Gnathostomatomorpha</taxon>
        <taxon>Gnathostomatoidea</taxon>
        <taxon>Gnathostomatidae</taxon>
        <taxon>Gnathostoma</taxon>
    </lineage>
</organism>
<dbReference type="GO" id="GO:0032259">
    <property type="term" value="P:methylation"/>
    <property type="evidence" value="ECO:0007669"/>
    <property type="project" value="UniProtKB-KW"/>
</dbReference>
<dbReference type="PANTHER" id="PTHR12176">
    <property type="entry name" value="SAM-DEPENDENT METHYLTRANSFERASE SUPERFAMILY PROTEIN"/>
    <property type="match status" value="1"/>
</dbReference>
<keyword evidence="3" id="KW-0808">Transferase</keyword>
<evidence type="ECO:0000313" key="5">
    <source>
        <dbReference type="EMBL" id="MFH4979628.1"/>
    </source>
</evidence>
<evidence type="ECO:0000313" key="6">
    <source>
        <dbReference type="Proteomes" id="UP001608902"/>
    </source>
</evidence>
<dbReference type="AlphaFoldDB" id="A0ABD6EI39"/>
<dbReference type="EMBL" id="JBGFUD010004436">
    <property type="protein sequence ID" value="MFH4979628.1"/>
    <property type="molecule type" value="Genomic_DNA"/>
</dbReference>
<dbReference type="Pfam" id="PF13847">
    <property type="entry name" value="Methyltransf_31"/>
    <property type="match status" value="1"/>
</dbReference>
<evidence type="ECO:0000259" key="4">
    <source>
        <dbReference type="Pfam" id="PF13847"/>
    </source>
</evidence>
<sequence length="238" mass="27983">MDDLLQYNEVSYWNERFRDEQEYDWLCDFDGFSHCLLPYMKKSDRIAHLGCGNSRLSIELFNRGYKNITNIDYSPVLIEKLAPEYPEMKFICDDIRSLSKLPSNNYDIVIEKASIESLMVAEKDPWNPSEKAVDEINAVCGAIQRIMKPNSYFFSISFTQPHFRVPLLLRARNWNCEVDRFGSNFHYFCYRLQKGKEPNMDRLRCYFLGQNSSNHEKPAPQLTVMEETNPLENICPDL</sequence>
<dbReference type="GO" id="GO:0008168">
    <property type="term" value="F:methyltransferase activity"/>
    <property type="evidence" value="ECO:0007669"/>
    <property type="project" value="UniProtKB-KW"/>
</dbReference>
<dbReference type="PANTHER" id="PTHR12176:SF80">
    <property type="entry name" value="EEF1A LYSINE METHYLTRANSFERASE 4"/>
    <property type="match status" value="1"/>
</dbReference>
<dbReference type="InterPro" id="IPR029063">
    <property type="entry name" value="SAM-dependent_MTases_sf"/>
</dbReference>
<reference evidence="5 6" key="1">
    <citation type="submission" date="2024-08" db="EMBL/GenBank/DDBJ databases">
        <title>Gnathostoma spinigerum genome.</title>
        <authorList>
            <person name="Gonzalez-Bertolin B."/>
            <person name="Monzon S."/>
            <person name="Zaballos A."/>
            <person name="Jimenez P."/>
            <person name="Dekumyoy P."/>
            <person name="Varona S."/>
            <person name="Cuesta I."/>
            <person name="Sumanam S."/>
            <person name="Adisakwattana P."/>
            <person name="Gasser R.B."/>
            <person name="Hernandez-Gonzalez A."/>
            <person name="Young N.D."/>
            <person name="Perteguer M.J."/>
        </authorList>
    </citation>
    <scope>NUCLEOTIDE SEQUENCE [LARGE SCALE GENOMIC DNA]</scope>
    <source>
        <strain evidence="5">AL3</strain>
        <tissue evidence="5">Liver</tissue>
    </source>
</reference>
<comment type="caution">
    <text evidence="5">The sequence shown here is derived from an EMBL/GenBank/DDBJ whole genome shotgun (WGS) entry which is preliminary data.</text>
</comment>
<evidence type="ECO:0000256" key="1">
    <source>
        <dbReference type="ARBA" id="ARBA00008361"/>
    </source>
</evidence>
<dbReference type="InterPro" id="IPR025714">
    <property type="entry name" value="Methyltranfer_dom"/>
</dbReference>
<feature type="domain" description="Methyltransferase" evidence="4">
    <location>
        <begin position="42"/>
        <end position="159"/>
    </location>
</feature>
<accession>A0ABD6EI39</accession>